<evidence type="ECO:0000313" key="3">
    <source>
        <dbReference type="Proteomes" id="UP000233040"/>
    </source>
</evidence>
<feature type="region of interest" description="Disordered" evidence="1">
    <location>
        <begin position="33"/>
        <end position="55"/>
    </location>
</feature>
<dbReference type="Proteomes" id="UP000233040">
    <property type="component" value="Unassembled WGS sequence"/>
</dbReference>
<reference evidence="2" key="1">
    <citation type="submission" date="2025-08" db="UniProtKB">
        <authorList>
            <consortium name="Ensembl"/>
        </authorList>
    </citation>
    <scope>IDENTIFICATION</scope>
</reference>
<evidence type="ECO:0000313" key="2">
    <source>
        <dbReference type="Ensembl" id="ENSCCAP00000011102.1"/>
    </source>
</evidence>
<dbReference type="GeneTree" id="ENSGT00950000182872"/>
<accession>A0A2K5Q5F3</accession>
<sequence length="119" mass="12935">MSREMQDVDLAEVKPLVEKGESITGLLQEFDVQTKPATTPSSTTRTCRRSPSTLPSATWMPLASRMARPPSPQGTCTPPWISWLKCFLESFNSLGKSEVHSSLASSVLLGLGFDPGTDH</sequence>
<evidence type="ECO:0000256" key="1">
    <source>
        <dbReference type="SAM" id="MobiDB-lite"/>
    </source>
</evidence>
<proteinExistence type="predicted"/>
<keyword evidence="3" id="KW-1185">Reference proteome</keyword>
<reference evidence="2" key="2">
    <citation type="submission" date="2025-09" db="UniProtKB">
        <authorList>
            <consortium name="Ensembl"/>
        </authorList>
    </citation>
    <scope>IDENTIFICATION</scope>
</reference>
<dbReference type="Ensembl" id="ENSCCAT00000028503.1">
    <property type="protein sequence ID" value="ENSCCAP00000011102.1"/>
    <property type="gene ID" value="ENSCCAG00000023294.1"/>
</dbReference>
<protein>
    <submittedName>
        <fullName evidence="2">N-myc downstream regulated 1</fullName>
    </submittedName>
</protein>
<name>A0A2K5Q5F3_CEBIM</name>
<feature type="compositionally biased region" description="Low complexity" evidence="1">
    <location>
        <begin position="38"/>
        <end position="55"/>
    </location>
</feature>
<gene>
    <name evidence="2" type="primary">NDRG1</name>
</gene>
<organism evidence="2 3">
    <name type="scientific">Cebus imitator</name>
    <name type="common">Panamanian white-faced capuchin</name>
    <name type="synonym">Cebus capucinus imitator</name>
    <dbReference type="NCBI Taxonomy" id="2715852"/>
    <lineage>
        <taxon>Eukaryota</taxon>
        <taxon>Metazoa</taxon>
        <taxon>Chordata</taxon>
        <taxon>Craniata</taxon>
        <taxon>Vertebrata</taxon>
        <taxon>Euteleostomi</taxon>
        <taxon>Mammalia</taxon>
        <taxon>Eutheria</taxon>
        <taxon>Euarchontoglires</taxon>
        <taxon>Primates</taxon>
        <taxon>Haplorrhini</taxon>
        <taxon>Platyrrhini</taxon>
        <taxon>Cebidae</taxon>
        <taxon>Cebinae</taxon>
        <taxon>Cebus</taxon>
    </lineage>
</organism>
<dbReference type="AlphaFoldDB" id="A0A2K5Q5F3"/>